<dbReference type="InterPro" id="IPR013096">
    <property type="entry name" value="Cupin_2"/>
</dbReference>
<dbReference type="EMBL" id="QJPH01000537">
    <property type="protein sequence ID" value="PZN71037.1"/>
    <property type="molecule type" value="Genomic_DNA"/>
</dbReference>
<name>A0A2W4SH92_9GAMM</name>
<sequence length="107" mass="12233">MIIKNIFADLPVDVSREHFETLLECANFKLERIVSFGQATAQGEWYDQNHGEWVVLLKGSAGLLLEGEEEVRQLMPGDYLYLPAHLRHRVEWTQAEGETIWLALHGG</sequence>
<evidence type="ECO:0000259" key="1">
    <source>
        <dbReference type="Pfam" id="PF07883"/>
    </source>
</evidence>
<reference evidence="2 3" key="1">
    <citation type="journal article" date="2018" name="Aquat. Microb. Ecol.">
        <title>Gammaproteobacterial methanotrophs dominate.</title>
        <authorList>
            <person name="Rissanen A.J."/>
            <person name="Saarenheimo J."/>
            <person name="Tiirola M."/>
            <person name="Peura S."/>
            <person name="Aalto S.L."/>
            <person name="Karvinen A."/>
            <person name="Nykanen H."/>
        </authorList>
    </citation>
    <scope>NUCLEOTIDE SEQUENCE [LARGE SCALE GENOMIC DNA]</scope>
    <source>
        <strain evidence="2">AMbin10</strain>
    </source>
</reference>
<proteinExistence type="predicted"/>
<dbReference type="SUPFAM" id="SSF51182">
    <property type="entry name" value="RmlC-like cupins"/>
    <property type="match status" value="1"/>
</dbReference>
<dbReference type="AlphaFoldDB" id="A0A2W4SH92"/>
<evidence type="ECO:0000313" key="2">
    <source>
        <dbReference type="EMBL" id="PZN71037.1"/>
    </source>
</evidence>
<dbReference type="Proteomes" id="UP000249396">
    <property type="component" value="Unassembled WGS sequence"/>
</dbReference>
<comment type="caution">
    <text evidence="2">The sequence shown here is derived from an EMBL/GenBank/DDBJ whole genome shotgun (WGS) entry which is preliminary data.</text>
</comment>
<evidence type="ECO:0000313" key="3">
    <source>
        <dbReference type="Proteomes" id="UP000249396"/>
    </source>
</evidence>
<dbReference type="InterPro" id="IPR011051">
    <property type="entry name" value="RmlC_Cupin_sf"/>
</dbReference>
<gene>
    <name evidence="2" type="ORF">DM484_27330</name>
</gene>
<protein>
    <submittedName>
        <fullName evidence="2">Cupin</fullName>
    </submittedName>
</protein>
<dbReference type="Gene3D" id="2.60.120.10">
    <property type="entry name" value="Jelly Rolls"/>
    <property type="match status" value="1"/>
</dbReference>
<organism evidence="2 3">
    <name type="scientific">Candidatus Methylumidiphilus alinenensis</name>
    <dbReference type="NCBI Taxonomy" id="2202197"/>
    <lineage>
        <taxon>Bacteria</taxon>
        <taxon>Pseudomonadati</taxon>
        <taxon>Pseudomonadota</taxon>
        <taxon>Gammaproteobacteria</taxon>
        <taxon>Methylococcales</taxon>
        <taxon>Candidatus Methylumidiphilus</taxon>
    </lineage>
</organism>
<dbReference type="CDD" id="cd06981">
    <property type="entry name" value="cupin_reut_a1446"/>
    <property type="match status" value="1"/>
</dbReference>
<dbReference type="Pfam" id="PF07883">
    <property type="entry name" value="Cupin_2"/>
    <property type="match status" value="1"/>
</dbReference>
<feature type="domain" description="Cupin type-2" evidence="1">
    <location>
        <begin position="46"/>
        <end position="103"/>
    </location>
</feature>
<dbReference type="InterPro" id="IPR014710">
    <property type="entry name" value="RmlC-like_jellyroll"/>
</dbReference>
<accession>A0A2W4SH92</accession>